<name>C5BBR2_EDWI9</name>
<comment type="subunit">
    <text evidence="4">UreD, UreF and UreG form a complex that acts as a GTP-hydrolysis-dependent molecular chaperone, activating the urease apoprotein by helping to assemble the nickel containing metallocenter of UreC. The UreE protein probably delivers the nickel.</text>
</comment>
<dbReference type="Pfam" id="PF01774">
    <property type="entry name" value="UreD"/>
    <property type="match status" value="1"/>
</dbReference>
<proteinExistence type="inferred from homology"/>
<organism evidence="5 6">
    <name type="scientific">Edwardsiella ictaluri (strain 93-146)</name>
    <dbReference type="NCBI Taxonomy" id="634503"/>
    <lineage>
        <taxon>Bacteria</taxon>
        <taxon>Pseudomonadati</taxon>
        <taxon>Pseudomonadota</taxon>
        <taxon>Gammaproteobacteria</taxon>
        <taxon>Enterobacterales</taxon>
        <taxon>Hafniaceae</taxon>
        <taxon>Edwardsiella</taxon>
    </lineage>
</organism>
<dbReference type="PANTHER" id="PTHR33643:SF1">
    <property type="entry name" value="UREASE ACCESSORY PROTEIN D"/>
    <property type="match status" value="1"/>
</dbReference>
<dbReference type="Proteomes" id="UP000001485">
    <property type="component" value="Chromosome"/>
</dbReference>
<dbReference type="GO" id="GO:0005737">
    <property type="term" value="C:cytoplasm"/>
    <property type="evidence" value="ECO:0007669"/>
    <property type="project" value="UniProtKB-SubCell"/>
</dbReference>
<evidence type="ECO:0000256" key="2">
    <source>
        <dbReference type="ARBA" id="ARBA00022988"/>
    </source>
</evidence>
<reference evidence="5 6" key="2">
    <citation type="journal article" date="2012" name="J. Bacteriol.">
        <title>Genome Sequence of Edwardsiella ictaluri 93-146, a Strain Associated with a Natural Channel Catfish Outbreak of Enteric Septicemia of Catfish.</title>
        <authorList>
            <person name="Williams M.L."/>
            <person name="Gillaspy A.F."/>
            <person name="Dyer D.W."/>
            <person name="Thune R.L."/>
            <person name="Waldbieser G.C."/>
            <person name="Schuster S.C."/>
            <person name="Gipson J."/>
            <person name="Zaitshik J."/>
            <person name="Landry C."/>
            <person name="Banes M.M."/>
            <person name="Lawrence M.L."/>
        </authorList>
    </citation>
    <scope>NUCLEOTIDE SEQUENCE [LARGE SCALE GENOMIC DNA]</scope>
    <source>
        <strain evidence="5 6">93-146</strain>
    </source>
</reference>
<dbReference type="EMBL" id="CP001600">
    <property type="protein sequence ID" value="ACR69233.1"/>
    <property type="molecule type" value="Genomic_DNA"/>
</dbReference>
<dbReference type="InterPro" id="IPR002669">
    <property type="entry name" value="UreD"/>
</dbReference>
<comment type="similarity">
    <text evidence="1 4">Belongs to the UreD family.</text>
</comment>
<dbReference type="HOGENOM" id="CLU_056339_1_0_6"/>
<dbReference type="AlphaFoldDB" id="C5BBR2"/>
<sequence length="320" mass="36257">MNRMPQYYSATEWVMQLGRGAPELADYQDEPAQMDSGCVGKKAYLNLVFAQQGERSILAKMERRVPYLVQKALYWDRDMPGLPCVTMISTSGCILQGDRLVLQVKVEEGACGHVTSQSATKINLMNANYAAQVQHLEVERAGYLEFVPEQIIPHRHSRFISETVLRCHPEGTLLYSEILMSGRKYHHQDERFGFDVYSSTVKVLNADGDECMSERYVLTPSKGSLDDIGVMQQFDIFANVILLTSKENQDRIVSGIKPRFDYENKIARGVSRLPNGVGLVFKVLTNDSGQAKDEVRQFWKLAREVCRGVSLTIPYFARQK</sequence>
<gene>
    <name evidence="4" type="primary">ureD</name>
    <name evidence="5" type="ordered locus">NT01EI_2057</name>
</gene>
<evidence type="ECO:0000256" key="3">
    <source>
        <dbReference type="ARBA" id="ARBA00023186"/>
    </source>
</evidence>
<dbReference type="HAMAP" id="MF_01384">
    <property type="entry name" value="UreD"/>
    <property type="match status" value="1"/>
</dbReference>
<keyword evidence="3 4" id="KW-0143">Chaperone</keyword>
<dbReference type="PANTHER" id="PTHR33643">
    <property type="entry name" value="UREASE ACCESSORY PROTEIN D"/>
    <property type="match status" value="1"/>
</dbReference>
<dbReference type="KEGG" id="eic:NT01EI_2057"/>
<evidence type="ECO:0000313" key="5">
    <source>
        <dbReference type="EMBL" id="ACR69233.1"/>
    </source>
</evidence>
<evidence type="ECO:0000313" key="6">
    <source>
        <dbReference type="Proteomes" id="UP000001485"/>
    </source>
</evidence>
<comment type="function">
    <text evidence="4">Required for maturation of urease via the functional incorporation of the urease nickel metallocenter.</text>
</comment>
<reference evidence="6" key="1">
    <citation type="submission" date="2009-03" db="EMBL/GenBank/DDBJ databases">
        <title>Complete genome sequence of Edwardsiella ictaluri 93-146.</title>
        <authorList>
            <person name="Williams M.L."/>
            <person name="Gillaspy A.F."/>
            <person name="Dyer D.W."/>
            <person name="Thune R.L."/>
            <person name="Waldbieser G.C."/>
            <person name="Schuster S.C."/>
            <person name="Gipson J."/>
            <person name="Zaitshik J."/>
            <person name="Landry C."/>
            <person name="Lawrence M.L."/>
        </authorList>
    </citation>
    <scope>NUCLEOTIDE SEQUENCE [LARGE SCALE GENOMIC DNA]</scope>
    <source>
        <strain evidence="6">93-146</strain>
    </source>
</reference>
<keyword evidence="4" id="KW-0963">Cytoplasm</keyword>
<comment type="subcellular location">
    <subcellularLocation>
        <location evidence="4">Cytoplasm</location>
    </subcellularLocation>
</comment>
<dbReference type="GO" id="GO:0016151">
    <property type="term" value="F:nickel cation binding"/>
    <property type="evidence" value="ECO:0007669"/>
    <property type="project" value="UniProtKB-UniRule"/>
</dbReference>
<accession>C5BBR2</accession>
<evidence type="ECO:0000256" key="4">
    <source>
        <dbReference type="HAMAP-Rule" id="MF_01384"/>
    </source>
</evidence>
<evidence type="ECO:0000256" key="1">
    <source>
        <dbReference type="ARBA" id="ARBA00007177"/>
    </source>
</evidence>
<dbReference type="STRING" id="67780.B6E78_02915"/>
<keyword evidence="2 4" id="KW-0996">Nickel insertion</keyword>
<dbReference type="GeneID" id="69538991"/>
<dbReference type="RefSeq" id="WP_015871365.1">
    <property type="nucleotide sequence ID" value="NC_012779.2"/>
</dbReference>
<protein>
    <recommendedName>
        <fullName evidence="4">Urease accessory protein UreD</fullName>
    </recommendedName>
</protein>